<proteinExistence type="predicted"/>
<evidence type="ECO:0000313" key="1">
    <source>
        <dbReference type="EMBL" id="QIS79379.1"/>
    </source>
</evidence>
<sequence>MHRIQDLSCDEPGSSLAIELCCHTVLRDVLMKYARQGFP</sequence>
<dbReference type="EMBL" id="MT230534">
    <property type="protein sequence ID" value="QIS79379.1"/>
    <property type="molecule type" value="Genomic_DNA"/>
</dbReference>
<name>A0A6H0D9V7_9CAUD</name>
<evidence type="ECO:0000313" key="2">
    <source>
        <dbReference type="Proteomes" id="UP000502959"/>
    </source>
</evidence>
<reference evidence="1 2" key="1">
    <citation type="submission" date="2020-03" db="EMBL/GenBank/DDBJ databases">
        <title>Complete genome sequence of Pantoea agglomerans bacteriophage vB_PagM_SSEM1.</title>
        <authorList>
            <person name="Truncaite L."/>
            <person name="Alijosius L."/>
            <person name="Petrauskaite E."/>
            <person name="Simoliunas E."/>
        </authorList>
    </citation>
    <scope>NUCLEOTIDE SEQUENCE [LARGE SCALE GENOMIC DNA]</scope>
</reference>
<organism evidence="1 2">
    <name type="scientific">Pantoea phage vB_PagM_SSEM1</name>
    <dbReference type="NCBI Taxonomy" id="2721760"/>
    <lineage>
        <taxon>Viruses</taxon>
        <taxon>Duplodnaviria</taxon>
        <taxon>Heunggongvirae</taxon>
        <taxon>Uroviricota</taxon>
        <taxon>Caudoviricetes</taxon>
        <taxon>Chaseviridae</taxon>
        <taxon>Cleopatravirinae</taxon>
        <taxon>Loessnervirus</taxon>
        <taxon>Loessnervirus SSEM1</taxon>
    </lineage>
</organism>
<accession>A0A6H0D9V7</accession>
<protein>
    <submittedName>
        <fullName evidence="1">Uncharacterized protein</fullName>
    </submittedName>
</protein>
<gene>
    <name evidence="1" type="ORF">SSEM1_gp49</name>
</gene>
<keyword evidence="2" id="KW-1185">Reference proteome</keyword>
<dbReference type="Proteomes" id="UP000502959">
    <property type="component" value="Segment"/>
</dbReference>